<gene>
    <name evidence="6" type="ORF">SAMN05444581_11164</name>
</gene>
<accession>A0A1I4ASX4</accession>
<dbReference type="PANTHER" id="PTHR43687">
    <property type="entry name" value="ADENYLYLSULFATE REDUCTASE, BETA SUBUNIT"/>
    <property type="match status" value="1"/>
</dbReference>
<keyword evidence="1" id="KW-0004">4Fe-4S</keyword>
<keyword evidence="2" id="KW-0479">Metal-binding</keyword>
<evidence type="ECO:0000256" key="3">
    <source>
        <dbReference type="ARBA" id="ARBA00023004"/>
    </source>
</evidence>
<organism evidence="6 7">
    <name type="scientific">Methylocapsa palsarum</name>
    <dbReference type="NCBI Taxonomy" id="1612308"/>
    <lineage>
        <taxon>Bacteria</taxon>
        <taxon>Pseudomonadati</taxon>
        <taxon>Pseudomonadota</taxon>
        <taxon>Alphaproteobacteria</taxon>
        <taxon>Hyphomicrobiales</taxon>
        <taxon>Beijerinckiaceae</taxon>
        <taxon>Methylocapsa</taxon>
    </lineage>
</organism>
<dbReference type="InterPro" id="IPR017896">
    <property type="entry name" value="4Fe4S_Fe-S-bd"/>
</dbReference>
<feature type="domain" description="4Fe-4S ferredoxin-type" evidence="5">
    <location>
        <begin position="44"/>
        <end position="73"/>
    </location>
</feature>
<evidence type="ECO:0000256" key="4">
    <source>
        <dbReference type="ARBA" id="ARBA00023014"/>
    </source>
</evidence>
<name>A0A1I4ASX4_9HYPH</name>
<evidence type="ECO:0000256" key="2">
    <source>
        <dbReference type="ARBA" id="ARBA00022723"/>
    </source>
</evidence>
<feature type="domain" description="4Fe-4S ferredoxin-type" evidence="5">
    <location>
        <begin position="10"/>
        <end position="42"/>
    </location>
</feature>
<dbReference type="GO" id="GO:0046872">
    <property type="term" value="F:metal ion binding"/>
    <property type="evidence" value="ECO:0007669"/>
    <property type="project" value="UniProtKB-KW"/>
</dbReference>
<evidence type="ECO:0000259" key="5">
    <source>
        <dbReference type="PROSITE" id="PS51379"/>
    </source>
</evidence>
<dbReference type="OrthoDB" id="9800445at2"/>
<dbReference type="EMBL" id="FOSN01000011">
    <property type="protein sequence ID" value="SFK58971.1"/>
    <property type="molecule type" value="Genomic_DNA"/>
</dbReference>
<dbReference type="PROSITE" id="PS51379">
    <property type="entry name" value="4FE4S_FER_2"/>
    <property type="match status" value="2"/>
</dbReference>
<dbReference type="Pfam" id="PF12838">
    <property type="entry name" value="Fer4_7"/>
    <property type="match status" value="1"/>
</dbReference>
<keyword evidence="3" id="KW-0408">Iron</keyword>
<proteinExistence type="predicted"/>
<reference evidence="6 7" key="1">
    <citation type="submission" date="2016-10" db="EMBL/GenBank/DDBJ databases">
        <authorList>
            <person name="de Groot N.N."/>
        </authorList>
    </citation>
    <scope>NUCLEOTIDE SEQUENCE [LARGE SCALE GENOMIC DNA]</scope>
    <source>
        <strain evidence="6 7">NE2</strain>
    </source>
</reference>
<keyword evidence="7" id="KW-1185">Reference proteome</keyword>
<keyword evidence="4" id="KW-0411">Iron-sulfur</keyword>
<sequence>MSFAENPSEFPVKIDQGKCIADKGCTVCVDVCPLDVLRINPETGKAHMRYDECWYCLPCQLDCPTKAVTVTIPYLLR</sequence>
<dbReference type="AlphaFoldDB" id="A0A1I4ASX4"/>
<protein>
    <submittedName>
        <fullName evidence="6">4Fe-4S dicluster domain-containing protein</fullName>
    </submittedName>
</protein>
<evidence type="ECO:0000313" key="7">
    <source>
        <dbReference type="Proteomes" id="UP000198755"/>
    </source>
</evidence>
<dbReference type="STRING" id="1612308.SAMN05444581_11164"/>
<dbReference type="Gene3D" id="3.30.70.20">
    <property type="match status" value="1"/>
</dbReference>
<evidence type="ECO:0000313" key="6">
    <source>
        <dbReference type="EMBL" id="SFK58971.1"/>
    </source>
</evidence>
<dbReference type="InterPro" id="IPR050572">
    <property type="entry name" value="Fe-S_Ferredoxin"/>
</dbReference>
<dbReference type="GO" id="GO:0051539">
    <property type="term" value="F:4 iron, 4 sulfur cluster binding"/>
    <property type="evidence" value="ECO:0007669"/>
    <property type="project" value="UniProtKB-KW"/>
</dbReference>
<dbReference type="RefSeq" id="WP_091683124.1">
    <property type="nucleotide sequence ID" value="NZ_FOSN01000011.1"/>
</dbReference>
<dbReference type="SUPFAM" id="SSF54862">
    <property type="entry name" value="4Fe-4S ferredoxins"/>
    <property type="match status" value="1"/>
</dbReference>
<evidence type="ECO:0000256" key="1">
    <source>
        <dbReference type="ARBA" id="ARBA00022485"/>
    </source>
</evidence>
<dbReference type="Proteomes" id="UP000198755">
    <property type="component" value="Unassembled WGS sequence"/>
</dbReference>
<dbReference type="PANTHER" id="PTHR43687:SF1">
    <property type="entry name" value="FERREDOXIN III"/>
    <property type="match status" value="1"/>
</dbReference>